<proteinExistence type="predicted"/>
<dbReference type="Proteomes" id="UP001150238">
    <property type="component" value="Unassembled WGS sequence"/>
</dbReference>
<feature type="region of interest" description="Disordered" evidence="1">
    <location>
        <begin position="178"/>
        <end position="213"/>
    </location>
</feature>
<evidence type="ECO:0000256" key="1">
    <source>
        <dbReference type="SAM" id="MobiDB-lite"/>
    </source>
</evidence>
<reference evidence="2" key="2">
    <citation type="journal article" date="2023" name="Proc. Natl. Acad. Sci. U.S.A.">
        <title>A global phylogenomic analysis of the shiitake genus Lentinula.</title>
        <authorList>
            <person name="Sierra-Patev S."/>
            <person name="Min B."/>
            <person name="Naranjo-Ortiz M."/>
            <person name="Looney B."/>
            <person name="Konkel Z."/>
            <person name="Slot J.C."/>
            <person name="Sakamoto Y."/>
            <person name="Steenwyk J.L."/>
            <person name="Rokas A."/>
            <person name="Carro J."/>
            <person name="Camarero S."/>
            <person name="Ferreira P."/>
            <person name="Molpeceres G."/>
            <person name="Ruiz-Duenas F.J."/>
            <person name="Serrano A."/>
            <person name="Henrissat B."/>
            <person name="Drula E."/>
            <person name="Hughes K.W."/>
            <person name="Mata J.L."/>
            <person name="Ishikawa N.K."/>
            <person name="Vargas-Isla R."/>
            <person name="Ushijima S."/>
            <person name="Smith C.A."/>
            <person name="Donoghue J."/>
            <person name="Ahrendt S."/>
            <person name="Andreopoulos W."/>
            <person name="He G."/>
            <person name="LaButti K."/>
            <person name="Lipzen A."/>
            <person name="Ng V."/>
            <person name="Riley R."/>
            <person name="Sandor L."/>
            <person name="Barry K."/>
            <person name="Martinez A.T."/>
            <person name="Xiao Y."/>
            <person name="Gibbons J.G."/>
            <person name="Terashima K."/>
            <person name="Grigoriev I.V."/>
            <person name="Hibbett D."/>
        </authorList>
    </citation>
    <scope>NUCLEOTIDE SEQUENCE</scope>
    <source>
        <strain evidence="2">Sp2 HRB7682 ss15</strain>
    </source>
</reference>
<dbReference type="AlphaFoldDB" id="A0A9W9A0X1"/>
<feature type="compositionally biased region" description="Basic and acidic residues" evidence="1">
    <location>
        <begin position="204"/>
        <end position="213"/>
    </location>
</feature>
<reference evidence="2" key="1">
    <citation type="submission" date="2022-08" db="EMBL/GenBank/DDBJ databases">
        <authorList>
            <consortium name="DOE Joint Genome Institute"/>
            <person name="Min B."/>
            <person name="Riley R."/>
            <person name="Sierra-Patev S."/>
            <person name="Naranjo-Ortiz M."/>
            <person name="Looney B."/>
            <person name="Konkel Z."/>
            <person name="Slot J.C."/>
            <person name="Sakamoto Y."/>
            <person name="Steenwyk J.L."/>
            <person name="Rokas A."/>
            <person name="Carro J."/>
            <person name="Camarero S."/>
            <person name="Ferreira P."/>
            <person name="Molpeceres G."/>
            <person name="Ruiz-Duenas F.J."/>
            <person name="Serrano A."/>
            <person name="Henrissat B."/>
            <person name="Drula E."/>
            <person name="Hughes K.W."/>
            <person name="Mata J.L."/>
            <person name="Ishikawa N.K."/>
            <person name="Vargas-Isla R."/>
            <person name="Ushijima S."/>
            <person name="Smith C.A."/>
            <person name="Ahrendt S."/>
            <person name="Andreopoulos W."/>
            <person name="He G."/>
            <person name="Labutti K."/>
            <person name="Lipzen A."/>
            <person name="Ng V."/>
            <person name="Sandor L."/>
            <person name="Barry K."/>
            <person name="Martinez A.T."/>
            <person name="Xiao Y."/>
            <person name="Gibbons J.G."/>
            <person name="Terashima K."/>
            <person name="Hibbett D.S."/>
            <person name="Grigoriev I.V."/>
        </authorList>
    </citation>
    <scope>NUCLEOTIDE SEQUENCE</scope>
    <source>
        <strain evidence="2">Sp2 HRB7682 ss15</strain>
    </source>
</reference>
<name>A0A9W9A0X1_9AGAR</name>
<feature type="compositionally biased region" description="Acidic residues" evidence="1">
    <location>
        <begin position="190"/>
        <end position="203"/>
    </location>
</feature>
<evidence type="ECO:0000313" key="3">
    <source>
        <dbReference type="Proteomes" id="UP001150238"/>
    </source>
</evidence>
<dbReference type="EMBL" id="JANVFS010000032">
    <property type="protein sequence ID" value="KAJ4470416.1"/>
    <property type="molecule type" value="Genomic_DNA"/>
</dbReference>
<organism evidence="2 3">
    <name type="scientific">Lentinula lateritia</name>
    <dbReference type="NCBI Taxonomy" id="40482"/>
    <lineage>
        <taxon>Eukaryota</taxon>
        <taxon>Fungi</taxon>
        <taxon>Dikarya</taxon>
        <taxon>Basidiomycota</taxon>
        <taxon>Agaricomycotina</taxon>
        <taxon>Agaricomycetes</taxon>
        <taxon>Agaricomycetidae</taxon>
        <taxon>Agaricales</taxon>
        <taxon>Marasmiineae</taxon>
        <taxon>Omphalotaceae</taxon>
        <taxon>Lentinula</taxon>
    </lineage>
</organism>
<evidence type="ECO:0000313" key="2">
    <source>
        <dbReference type="EMBL" id="KAJ4470416.1"/>
    </source>
</evidence>
<feature type="region of interest" description="Disordered" evidence="1">
    <location>
        <begin position="123"/>
        <end position="142"/>
    </location>
</feature>
<sequence>MIDHRRCDEPTCLYPFTGTTKSKHKAEFYSYGHGFQGALVRVHRRSDGMIPYPCGLEEHARYSFEKLTDLNKRNPHPGPDAFEWADHPVEELRNNLPPLPLPLSTMPLLERTSAVKLPSHHDLIPNTLRSQPSTTLETHTFDSFGNDELSSLQTGQLQESDMADEDLCKRSQLGGMDVGVIDGINAGNGLEDDEEESEESDVLSDDKAEPVTI</sequence>
<gene>
    <name evidence="2" type="ORF">C8J55DRAFT_564169</name>
</gene>
<protein>
    <submittedName>
        <fullName evidence="2">Uncharacterized protein</fullName>
    </submittedName>
</protein>
<accession>A0A9W9A0X1</accession>
<feature type="compositionally biased region" description="Polar residues" evidence="1">
    <location>
        <begin position="127"/>
        <end position="142"/>
    </location>
</feature>
<comment type="caution">
    <text evidence="2">The sequence shown here is derived from an EMBL/GenBank/DDBJ whole genome shotgun (WGS) entry which is preliminary data.</text>
</comment>